<evidence type="ECO:0000256" key="6">
    <source>
        <dbReference type="ARBA" id="ARBA00023180"/>
    </source>
</evidence>
<keyword evidence="9" id="KW-1185">Reference proteome</keyword>
<keyword evidence="4" id="KW-1133">Transmembrane helix</keyword>
<dbReference type="SMART" id="SM00321">
    <property type="entry name" value="WSC"/>
    <property type="match status" value="3"/>
</dbReference>
<sequence>MSARPSSFFNRNSLEMTYKKLNLLALAIFTSVRVRAGTLPAPWVSFGCYTDNTSSRTLKTAATSDVTNMTIEECIAFCTPTGYTFAGLEFGRECFCDFNIEATGVPATNGCNMECTGDSTEICGGADRINIFKRIIPSGWSSVGCFTDQSPQRTLKTAATSDVAGMTIEECASFCTPLGFQFAGVEFGRECFCDNIIESTGAPATDGCNMPCTGDSNEVCGGADRINIYNHTALTHPIPVAPVPTNRQTVGTYQFQGCFLDLVNGSANALSHHIVIPGGTTLELCTSYCKAAGFPVAGVELGHECWCDSYMPLVAQAPDSDCNLACQGPDISQSATPPPQNTCLTNVASLTSTTTSFRFNLQAVPVAGGTPSILGIIFLGRDQDLPAIYPLITNTHFFPITESFDTVTFNFLGNRFFPDAVGSDGIPFSQNVTAGSEMSFIAMNNQAFPTFSQFCVMQTFGPFVGPPTLAVNGRNDQWFLCTGDNLNEGPTIFFQPVPTAGVTCQNVFLSMTFPSIGSNCNGC</sequence>
<comment type="caution">
    <text evidence="8">The sequence shown here is derived from an EMBL/GenBank/DDBJ whole genome shotgun (WGS) entry which is preliminary data.</text>
</comment>
<name>A0A8H5F6B9_9AGAR</name>
<dbReference type="Pfam" id="PF01822">
    <property type="entry name" value="WSC"/>
    <property type="match status" value="3"/>
</dbReference>
<evidence type="ECO:0000313" key="9">
    <source>
        <dbReference type="Proteomes" id="UP000567179"/>
    </source>
</evidence>
<evidence type="ECO:0000256" key="3">
    <source>
        <dbReference type="ARBA" id="ARBA00022729"/>
    </source>
</evidence>
<dbReference type="InterPro" id="IPR002889">
    <property type="entry name" value="WSC_carb-bd"/>
</dbReference>
<accession>A0A8H5F6B9</accession>
<keyword evidence="2" id="KW-0812">Transmembrane</keyword>
<dbReference type="OrthoDB" id="5985073at2759"/>
<keyword evidence="5" id="KW-0472">Membrane</keyword>
<evidence type="ECO:0000256" key="2">
    <source>
        <dbReference type="ARBA" id="ARBA00022692"/>
    </source>
</evidence>
<keyword evidence="3" id="KW-0732">Signal</keyword>
<dbReference type="EMBL" id="JAACJJ010000015">
    <property type="protein sequence ID" value="KAF5325137.1"/>
    <property type="molecule type" value="Genomic_DNA"/>
</dbReference>
<feature type="domain" description="WSC" evidence="7">
    <location>
        <begin position="139"/>
        <end position="232"/>
    </location>
</feature>
<comment type="subcellular location">
    <subcellularLocation>
        <location evidence="1">Membrane</location>
        <topology evidence="1">Single-pass membrane protein</topology>
    </subcellularLocation>
</comment>
<evidence type="ECO:0000259" key="7">
    <source>
        <dbReference type="PROSITE" id="PS51212"/>
    </source>
</evidence>
<feature type="domain" description="WSC" evidence="7">
    <location>
        <begin position="252"/>
        <end position="356"/>
    </location>
</feature>
<proteinExistence type="predicted"/>
<dbReference type="InterPro" id="IPR051836">
    <property type="entry name" value="Kremen_rcpt"/>
</dbReference>
<evidence type="ECO:0000313" key="8">
    <source>
        <dbReference type="EMBL" id="KAF5325137.1"/>
    </source>
</evidence>
<evidence type="ECO:0000256" key="1">
    <source>
        <dbReference type="ARBA" id="ARBA00004167"/>
    </source>
</evidence>
<reference evidence="8 9" key="1">
    <citation type="journal article" date="2020" name="ISME J.">
        <title>Uncovering the hidden diversity of litter-decomposition mechanisms in mushroom-forming fungi.</title>
        <authorList>
            <person name="Floudas D."/>
            <person name="Bentzer J."/>
            <person name="Ahren D."/>
            <person name="Johansson T."/>
            <person name="Persson P."/>
            <person name="Tunlid A."/>
        </authorList>
    </citation>
    <scope>NUCLEOTIDE SEQUENCE [LARGE SCALE GENOMIC DNA]</scope>
    <source>
        <strain evidence="8 9">CBS 101986</strain>
    </source>
</reference>
<feature type="domain" description="WSC" evidence="7">
    <location>
        <begin position="42"/>
        <end position="135"/>
    </location>
</feature>
<keyword evidence="6" id="KW-0325">Glycoprotein</keyword>
<organism evidence="8 9">
    <name type="scientific">Psilocybe cf. subviscida</name>
    <dbReference type="NCBI Taxonomy" id="2480587"/>
    <lineage>
        <taxon>Eukaryota</taxon>
        <taxon>Fungi</taxon>
        <taxon>Dikarya</taxon>
        <taxon>Basidiomycota</taxon>
        <taxon>Agaricomycotina</taxon>
        <taxon>Agaricomycetes</taxon>
        <taxon>Agaricomycetidae</taxon>
        <taxon>Agaricales</taxon>
        <taxon>Agaricineae</taxon>
        <taxon>Strophariaceae</taxon>
        <taxon>Psilocybe</taxon>
    </lineage>
</organism>
<dbReference type="GO" id="GO:0005886">
    <property type="term" value="C:plasma membrane"/>
    <property type="evidence" value="ECO:0007669"/>
    <property type="project" value="TreeGrafter"/>
</dbReference>
<dbReference type="PANTHER" id="PTHR24269">
    <property type="entry name" value="KREMEN PROTEIN"/>
    <property type="match status" value="1"/>
</dbReference>
<dbReference type="PROSITE" id="PS51212">
    <property type="entry name" value="WSC"/>
    <property type="match status" value="3"/>
</dbReference>
<dbReference type="Proteomes" id="UP000567179">
    <property type="component" value="Unassembled WGS sequence"/>
</dbReference>
<evidence type="ECO:0000256" key="5">
    <source>
        <dbReference type="ARBA" id="ARBA00023136"/>
    </source>
</evidence>
<gene>
    <name evidence="8" type="ORF">D9619_009969</name>
</gene>
<evidence type="ECO:0000256" key="4">
    <source>
        <dbReference type="ARBA" id="ARBA00022989"/>
    </source>
</evidence>
<protein>
    <recommendedName>
        <fullName evidence="7">WSC domain-containing protein</fullName>
    </recommendedName>
</protein>
<dbReference type="AlphaFoldDB" id="A0A8H5F6B9"/>
<dbReference type="PANTHER" id="PTHR24269:SF16">
    <property type="entry name" value="PROTEIN SLG1"/>
    <property type="match status" value="1"/>
</dbReference>